<comment type="subcellular location">
    <subcellularLocation>
        <location evidence="1">Membrane</location>
        <topology evidence="1">Multi-pass membrane protein</topology>
    </subcellularLocation>
</comment>
<evidence type="ECO:0000313" key="8">
    <source>
        <dbReference type="Proteomes" id="UP000424462"/>
    </source>
</evidence>
<dbReference type="Pfam" id="PF05154">
    <property type="entry name" value="TM2"/>
    <property type="match status" value="1"/>
</dbReference>
<evidence type="ECO:0000256" key="5">
    <source>
        <dbReference type="SAM" id="Phobius"/>
    </source>
</evidence>
<accession>A0A6B8VVU8</accession>
<dbReference type="AlphaFoldDB" id="A0A6B8VVU8"/>
<dbReference type="KEGG" id="cok:COCCU_06605"/>
<dbReference type="GO" id="GO:0016020">
    <property type="term" value="C:membrane"/>
    <property type="evidence" value="ECO:0007669"/>
    <property type="project" value="UniProtKB-SubCell"/>
</dbReference>
<evidence type="ECO:0000256" key="3">
    <source>
        <dbReference type="ARBA" id="ARBA00022989"/>
    </source>
</evidence>
<feature type="domain" description="TM2" evidence="6">
    <location>
        <begin position="61"/>
        <end position="110"/>
    </location>
</feature>
<dbReference type="InterPro" id="IPR007829">
    <property type="entry name" value="TM2"/>
</dbReference>
<gene>
    <name evidence="7" type="ORF">COCCU_06605</name>
</gene>
<organism evidence="7 8">
    <name type="scientific">Corynebacterium occultum</name>
    <dbReference type="NCBI Taxonomy" id="2675219"/>
    <lineage>
        <taxon>Bacteria</taxon>
        <taxon>Bacillati</taxon>
        <taxon>Actinomycetota</taxon>
        <taxon>Actinomycetes</taxon>
        <taxon>Mycobacteriales</taxon>
        <taxon>Corynebacteriaceae</taxon>
        <taxon>Corynebacterium</taxon>
    </lineage>
</organism>
<dbReference type="RefSeq" id="WP_156230771.1">
    <property type="nucleotide sequence ID" value="NZ_CP046455.1"/>
</dbReference>
<reference evidence="7 8" key="1">
    <citation type="submission" date="2019-11" db="EMBL/GenBank/DDBJ databases">
        <title>Complete genome sequence of Corynebacterium kalinowskii 1959, a novel Corynebacterium species isolated from soil of a small paddock in Vilsendorf, Germany.</title>
        <authorList>
            <person name="Schaffert L."/>
            <person name="Ruwe M."/>
            <person name="Milse J."/>
            <person name="Hanuschka K."/>
            <person name="Ortseifen V."/>
            <person name="Droste J."/>
            <person name="Brandt D."/>
            <person name="Schlueter L."/>
            <person name="Kutter Y."/>
            <person name="Vinke S."/>
            <person name="Viehoefer P."/>
            <person name="Jacob L."/>
            <person name="Luebke N.-C."/>
            <person name="Schulte-Berndt E."/>
            <person name="Hain C."/>
            <person name="Linder M."/>
            <person name="Schmidt P."/>
            <person name="Wollenschlaeger L."/>
            <person name="Luttermann T."/>
            <person name="Thieme E."/>
            <person name="Hassa J."/>
            <person name="Haak M."/>
            <person name="Wittchen M."/>
            <person name="Mentz A."/>
            <person name="Persicke M."/>
            <person name="Busche T."/>
            <person name="Ruckert C."/>
        </authorList>
    </citation>
    <scope>NUCLEOTIDE SEQUENCE [LARGE SCALE GENOMIC DNA]</scope>
    <source>
        <strain evidence="7 8">2039</strain>
    </source>
</reference>
<dbReference type="Proteomes" id="UP000424462">
    <property type="component" value="Chromosome"/>
</dbReference>
<keyword evidence="8" id="KW-1185">Reference proteome</keyword>
<dbReference type="EMBL" id="CP046455">
    <property type="protein sequence ID" value="QGU07259.1"/>
    <property type="molecule type" value="Genomic_DNA"/>
</dbReference>
<evidence type="ECO:0000259" key="6">
    <source>
        <dbReference type="Pfam" id="PF05154"/>
    </source>
</evidence>
<name>A0A6B8VVU8_9CORY</name>
<keyword evidence="3 5" id="KW-1133">Transmembrane helix</keyword>
<evidence type="ECO:0000256" key="2">
    <source>
        <dbReference type="ARBA" id="ARBA00022692"/>
    </source>
</evidence>
<feature type="transmembrane region" description="Helical" evidence="5">
    <location>
        <begin position="91"/>
        <end position="114"/>
    </location>
</feature>
<evidence type="ECO:0000256" key="4">
    <source>
        <dbReference type="ARBA" id="ARBA00023136"/>
    </source>
</evidence>
<proteinExistence type="predicted"/>
<evidence type="ECO:0000256" key="1">
    <source>
        <dbReference type="ARBA" id="ARBA00004141"/>
    </source>
</evidence>
<feature type="transmembrane region" description="Helical" evidence="5">
    <location>
        <begin position="64"/>
        <end position="84"/>
    </location>
</feature>
<sequence>MSNSFDNQPYGQDGFPHDPAQRFNQGYGQQPYPMQQPGYGQQQGFAQMQPQVGYAPVYQEQKSWLVTLLLCFFLGTLGIHNFYLGYTGRGIGQLILAIVGWGLTATFFGAIIGIPMVAVLGVWVLVDFIMIVVRGGAFSTDSRRIPLK</sequence>
<feature type="transmembrane region" description="Helical" evidence="5">
    <location>
        <begin position="120"/>
        <end position="138"/>
    </location>
</feature>
<keyword evidence="4 5" id="KW-0472">Membrane</keyword>
<evidence type="ECO:0000313" key="7">
    <source>
        <dbReference type="EMBL" id="QGU07259.1"/>
    </source>
</evidence>
<protein>
    <submittedName>
        <fullName evidence="7">TM2 domain protein</fullName>
    </submittedName>
</protein>
<keyword evidence="2 5" id="KW-0812">Transmembrane</keyword>